<dbReference type="Gene3D" id="2.40.30.130">
    <property type="match status" value="1"/>
</dbReference>
<dbReference type="Proteomes" id="UP001168990">
    <property type="component" value="Unassembled WGS sequence"/>
</dbReference>
<proteinExistence type="inferred from homology"/>
<keyword evidence="13 17" id="KW-0030">Aminoacyl-tRNA synthetase</keyword>
<dbReference type="Pfam" id="PF00043">
    <property type="entry name" value="GST_C"/>
    <property type="match status" value="1"/>
</dbReference>
<dbReference type="PROSITE" id="PS50405">
    <property type="entry name" value="GST_CTER"/>
    <property type="match status" value="1"/>
</dbReference>
<dbReference type="Gene3D" id="3.30.930.10">
    <property type="entry name" value="Bira Bifunctional Protein, Domain 2"/>
    <property type="match status" value="1"/>
</dbReference>
<dbReference type="Gene3D" id="1.20.1050.10">
    <property type="match status" value="1"/>
</dbReference>
<dbReference type="Pfam" id="PF01411">
    <property type="entry name" value="tRNA-synt_2c"/>
    <property type="match status" value="1"/>
</dbReference>
<keyword evidence="8 17" id="KW-0547">Nucleotide-binding</keyword>
<evidence type="ECO:0000256" key="12">
    <source>
        <dbReference type="ARBA" id="ARBA00022917"/>
    </source>
</evidence>
<keyword evidence="7 17" id="KW-0479">Metal-binding</keyword>
<comment type="cofactor">
    <cofactor evidence="17">
        <name>Zn(2+)</name>
        <dbReference type="ChEBI" id="CHEBI:29105"/>
    </cofactor>
    <text evidence="17">Binds 1 zinc ion per subunit.</text>
</comment>
<dbReference type="CDD" id="cd00673">
    <property type="entry name" value="AlaRS_core"/>
    <property type="match status" value="1"/>
</dbReference>
<keyword evidence="12 17" id="KW-0648">Protein biosynthesis</keyword>
<dbReference type="InterPro" id="IPR009000">
    <property type="entry name" value="Transl_B-barrel_sf"/>
</dbReference>
<dbReference type="SUPFAM" id="SSF55681">
    <property type="entry name" value="Class II aaRS and biotin synthetases"/>
    <property type="match status" value="1"/>
</dbReference>
<evidence type="ECO:0000256" key="6">
    <source>
        <dbReference type="ARBA" id="ARBA00022598"/>
    </source>
</evidence>
<evidence type="ECO:0000256" key="10">
    <source>
        <dbReference type="ARBA" id="ARBA00022840"/>
    </source>
</evidence>
<evidence type="ECO:0000256" key="13">
    <source>
        <dbReference type="ARBA" id="ARBA00023146"/>
    </source>
</evidence>
<dbReference type="SMART" id="SM00863">
    <property type="entry name" value="tRNA_SAD"/>
    <property type="match status" value="1"/>
</dbReference>
<feature type="domain" description="GST C-terminal" evidence="18">
    <location>
        <begin position="1052"/>
        <end position="1179"/>
    </location>
</feature>
<feature type="binding site" evidence="17">
    <location>
        <position position="732"/>
    </location>
    <ligand>
        <name>Zn(2+)</name>
        <dbReference type="ChEBI" id="CHEBI:29105"/>
    </ligand>
</feature>
<dbReference type="InterPro" id="IPR003156">
    <property type="entry name" value="DHHA1_dom"/>
</dbReference>
<keyword evidence="21" id="KW-1185">Reference proteome</keyword>
<sequence length="1179" mass="131539">MTKSMTAKEIRQAYIDFFKKNGHEYVHSNSTIPHDDPTLLFTNAGMNQFKPIFLGTVDPNSDMSKWVRVVNSQKCIRAGGKHNDLDDVGKDVYHHTFFEMMGNWSFGDYFKKEICTWAWEFLTKVMKLPANRLYVTYFGGDKKSGLAPDDECKKIWLDLGVPPSHVLPGSMKDNFWEMGETGPCGPCSELHYDRIGDREAAHLVNMDDPDVLEIWNLVFIQYNRECDGSLRSLPKKHIDCGLGLERLVSVIQNKRANYDTDLFIPLFQAIEKGTNARPYSGKVGDEDKDGIDMAYRVLADHARTLTVALADGGIPDNTGRGYVLRRILRRAVRYATEKLNAKPGFFGSLVNVVVDLLGDVFPELKKDPQAIIDIINEEEIQFLKTLLRGRNLLDRTIAKLGKDKVVPGEVAWRLYDTYGFPVDLTQLMTEEKGLQVDMAGYEEAKKAAQLASQNKTGGVDDEINLDVHAITELQKLGVPPTNDSFKYNYKTSSNKNAEYVFEDCVGTIIALRRNKQFVNQANSGEEIGILLDKTCFYAEQGGQIFDEGFLVKKSNNKKDDGAEIRVTNVQVRGGYVLHIGTVGSGTVKKGDKLQLNVDTSRRRLIMSNHSATHALNYALRRVLDTEADQKGSLVAPDRLRFDFTNKGAMSSEQLKNTEKYVNEMIDNNKKIYAKESQLGVAKTIKGLRAMFEETYPDPVRIVSMGVPIEELQKNPLSSAGTLTSVEFCGGTHLHYTGHIGDFIIASEEAIAKGIRRIVALTGMEATKALKKTELLKNRLLEIQKTIDADKTGKNSKEYVRKIVELTEDVSQAIIPAWRKDEMRILLKELKKTLDDKDRADKAAIANLVVENAVQIIQKNIGTPVLVHQLKAYSNTKALDTALKKIKTISPETSALFMSVDEDAKKIFALAAVPKNAVAKGLKANDWIQIIAPLMGGKGGGKAESAQASGPNYLCLEEALKVANEFACSKLGCQPLEIQICSQDNNSDLTLTTTRGSIKSYRALIAAEYSGKKLTVKYENDKSIVLVGKSFKLHDSNAIAFYLATPEQKGAENIVMTSEIIQWMSFADNHIMPAVVGWILPFLQKKTSNSQMKAAKEDIMKSLKSLNKILETKTYLVGENITLADIAMVTSLVPLYEHALDAQNRKTYQNVTRWFLTVLNQPKIKTVIKDVQLCEKAIKE</sequence>
<dbReference type="InterPro" id="IPR004046">
    <property type="entry name" value="GST_C"/>
</dbReference>
<dbReference type="Gene3D" id="3.30.980.10">
    <property type="entry name" value="Threonyl-trna Synthetase, Chain A, domain 2"/>
    <property type="match status" value="1"/>
</dbReference>
<gene>
    <name evidence="20" type="ORF">PV328_009048</name>
</gene>
<dbReference type="InterPro" id="IPR002318">
    <property type="entry name" value="Ala-tRNA-lgiase_IIc"/>
</dbReference>
<keyword evidence="10 17" id="KW-0067">ATP-binding</keyword>
<dbReference type="FunFam" id="3.10.310.40:FF:000002">
    <property type="entry name" value="alanine--tRNA ligase, cytoplasmic"/>
    <property type="match status" value="1"/>
</dbReference>
<dbReference type="InterPro" id="IPR018162">
    <property type="entry name" value="Ala-tRNA-ligase_IIc_anticod-bd"/>
</dbReference>
<dbReference type="GO" id="GO:0005739">
    <property type="term" value="C:mitochondrion"/>
    <property type="evidence" value="ECO:0007669"/>
    <property type="project" value="TreeGrafter"/>
</dbReference>
<dbReference type="GO" id="GO:0000049">
    <property type="term" value="F:tRNA binding"/>
    <property type="evidence" value="ECO:0007669"/>
    <property type="project" value="UniProtKB-KW"/>
</dbReference>
<comment type="similarity">
    <text evidence="1">Belongs to the class-II aminoacyl-tRNA synthetase family. Alax-L subfamily.</text>
</comment>
<dbReference type="GO" id="GO:0005524">
    <property type="term" value="F:ATP binding"/>
    <property type="evidence" value="ECO:0007669"/>
    <property type="project" value="UniProtKB-UniRule"/>
</dbReference>
<accession>A0AA39FKV6</accession>
<keyword evidence="11 17" id="KW-0694">RNA-binding</keyword>
<evidence type="ECO:0000256" key="8">
    <source>
        <dbReference type="ARBA" id="ARBA00022741"/>
    </source>
</evidence>
<dbReference type="FunFam" id="1.20.1050.10:FF:000006">
    <property type="entry name" value="Elongation factor 1 gamma"/>
    <property type="match status" value="1"/>
</dbReference>
<dbReference type="Pfam" id="PF07973">
    <property type="entry name" value="tRNA_SAD"/>
    <property type="match status" value="1"/>
</dbReference>
<comment type="subunit">
    <text evidence="17">Monomer.</text>
</comment>
<evidence type="ECO:0000256" key="9">
    <source>
        <dbReference type="ARBA" id="ARBA00022833"/>
    </source>
</evidence>
<dbReference type="InterPro" id="IPR010987">
    <property type="entry name" value="Glutathione-S-Trfase_C-like"/>
</dbReference>
<evidence type="ECO:0000256" key="1">
    <source>
        <dbReference type="ARBA" id="ARBA00008429"/>
    </source>
</evidence>
<feature type="binding site" evidence="17">
    <location>
        <position position="609"/>
    </location>
    <ligand>
        <name>Zn(2+)</name>
        <dbReference type="ChEBI" id="CHEBI:29105"/>
    </ligand>
</feature>
<dbReference type="InterPro" id="IPR012947">
    <property type="entry name" value="tRNA_SAD"/>
</dbReference>
<dbReference type="SUPFAM" id="SSF55186">
    <property type="entry name" value="ThrRS/AlaRS common domain"/>
    <property type="match status" value="1"/>
</dbReference>
<dbReference type="PRINTS" id="PR00980">
    <property type="entry name" value="TRNASYNTHALA"/>
</dbReference>
<evidence type="ECO:0000256" key="16">
    <source>
        <dbReference type="ARBA" id="ARBA00048300"/>
    </source>
</evidence>
<dbReference type="EC" id="6.1.1.7" evidence="2"/>
<dbReference type="SUPFAM" id="SSF47616">
    <property type="entry name" value="GST C-terminal domain-like"/>
    <property type="match status" value="1"/>
</dbReference>
<comment type="caution">
    <text evidence="20">The sequence shown here is derived from an EMBL/GenBank/DDBJ whole genome shotgun (WGS) entry which is preliminary data.</text>
</comment>
<evidence type="ECO:0000313" key="20">
    <source>
        <dbReference type="EMBL" id="KAK0171301.1"/>
    </source>
</evidence>
<dbReference type="InterPro" id="IPR023033">
    <property type="entry name" value="Ala_tRNA_ligase_euk/bac"/>
</dbReference>
<comment type="function">
    <text evidence="17">Catalyzes the attachment of alanine to tRNA(Ala) in a two-step reaction: alanine is first activated by ATP to form Ala-AMP and then transferred to the acceptor end of tRNA(Ala). Also edits incorrectly charged tRNA(Ala) via its editing domain.</text>
</comment>
<protein>
    <recommendedName>
        <fullName evidence="3">Alanine--tRNA ligase</fullName>
        <ecNumber evidence="2">6.1.1.7</ecNumber>
    </recommendedName>
    <alternativeName>
        <fullName evidence="15">Alanyl-tRNA synthetase</fullName>
    </alternativeName>
    <alternativeName>
        <fullName evidence="14">eEF-1B gamma</fullName>
    </alternativeName>
</protein>
<dbReference type="CDD" id="cd03181">
    <property type="entry name" value="GST_C_EF1Bgamma_like"/>
    <property type="match status" value="1"/>
</dbReference>
<evidence type="ECO:0000259" key="19">
    <source>
        <dbReference type="PROSITE" id="PS50860"/>
    </source>
</evidence>
<feature type="binding site" evidence="17">
    <location>
        <position position="613"/>
    </location>
    <ligand>
        <name>Zn(2+)</name>
        <dbReference type="ChEBI" id="CHEBI:29105"/>
    </ligand>
</feature>
<dbReference type="GO" id="GO:0006419">
    <property type="term" value="P:alanyl-tRNA aminoacylation"/>
    <property type="evidence" value="ECO:0007669"/>
    <property type="project" value="InterPro"/>
</dbReference>
<evidence type="ECO:0000256" key="11">
    <source>
        <dbReference type="ARBA" id="ARBA00022884"/>
    </source>
</evidence>
<feature type="binding site" evidence="17">
    <location>
        <position position="728"/>
    </location>
    <ligand>
        <name>Zn(2+)</name>
        <dbReference type="ChEBI" id="CHEBI:29105"/>
    </ligand>
</feature>
<comment type="domain">
    <text evidence="17">Consists of three domains; the N-terminal catalytic domain, the editing domain and the C-terminal C-Ala domain. The editing domain removes incorrectly charged amino acids, while the C-Ala domain, along with tRNA(Ala), serves as a bridge to cooperatively bring together the editing and aminoacylation centers thus stimulating deacylation of misacylated tRNAs.</text>
</comment>
<dbReference type="InterPro" id="IPR036282">
    <property type="entry name" value="Glutathione-S-Trfase_C_sf"/>
</dbReference>
<evidence type="ECO:0000256" key="14">
    <source>
        <dbReference type="ARBA" id="ARBA00030426"/>
    </source>
</evidence>
<name>A0AA39FKV6_9HYME</name>
<dbReference type="SUPFAM" id="SSF50447">
    <property type="entry name" value="Translation proteins"/>
    <property type="match status" value="1"/>
</dbReference>
<dbReference type="GO" id="GO:0004813">
    <property type="term" value="F:alanine-tRNA ligase activity"/>
    <property type="evidence" value="ECO:0007669"/>
    <property type="project" value="UniProtKB-UniRule"/>
</dbReference>
<dbReference type="AlphaFoldDB" id="A0AA39FKV6"/>
<keyword evidence="5 17" id="KW-0820">tRNA-binding</keyword>
<dbReference type="Gene3D" id="3.10.310.40">
    <property type="match status" value="1"/>
</dbReference>
<comment type="catalytic activity">
    <reaction evidence="16 17">
        <text>tRNA(Ala) + L-alanine + ATP = L-alanyl-tRNA(Ala) + AMP + diphosphate</text>
        <dbReference type="Rhea" id="RHEA:12540"/>
        <dbReference type="Rhea" id="RHEA-COMP:9657"/>
        <dbReference type="Rhea" id="RHEA-COMP:9923"/>
        <dbReference type="ChEBI" id="CHEBI:30616"/>
        <dbReference type="ChEBI" id="CHEBI:33019"/>
        <dbReference type="ChEBI" id="CHEBI:57972"/>
        <dbReference type="ChEBI" id="CHEBI:78442"/>
        <dbReference type="ChEBI" id="CHEBI:78497"/>
        <dbReference type="ChEBI" id="CHEBI:456215"/>
        <dbReference type="EC" id="6.1.1.7"/>
    </reaction>
</comment>
<evidence type="ECO:0000259" key="18">
    <source>
        <dbReference type="PROSITE" id="PS50405"/>
    </source>
</evidence>
<evidence type="ECO:0000256" key="4">
    <source>
        <dbReference type="ARBA" id="ARBA00022490"/>
    </source>
</evidence>
<dbReference type="SUPFAM" id="SSF101353">
    <property type="entry name" value="Putative anticodon-binding domain of alanyl-tRNA synthetase (AlaRS)"/>
    <property type="match status" value="1"/>
</dbReference>
<dbReference type="PROSITE" id="PS50860">
    <property type="entry name" value="AA_TRNA_LIGASE_II_ALA"/>
    <property type="match status" value="1"/>
</dbReference>
<dbReference type="GO" id="GO:0002161">
    <property type="term" value="F:aminoacyl-tRNA deacylase activity"/>
    <property type="evidence" value="ECO:0007669"/>
    <property type="project" value="TreeGrafter"/>
</dbReference>
<dbReference type="PANTHER" id="PTHR11777">
    <property type="entry name" value="ALANYL-TRNA SYNTHETASE"/>
    <property type="match status" value="1"/>
</dbReference>
<keyword evidence="4" id="KW-0963">Cytoplasm</keyword>
<dbReference type="InterPro" id="IPR018163">
    <property type="entry name" value="Thr/Ala-tRNA-synth_IIc_edit"/>
</dbReference>
<dbReference type="FunFam" id="3.30.930.10:FF:000011">
    <property type="entry name" value="Alanine--tRNA ligase, cytoplasmic"/>
    <property type="match status" value="1"/>
</dbReference>
<keyword evidence="6 17" id="KW-0436">Ligase</keyword>
<dbReference type="GO" id="GO:0008270">
    <property type="term" value="F:zinc ion binding"/>
    <property type="evidence" value="ECO:0007669"/>
    <property type="project" value="UniProtKB-UniRule"/>
</dbReference>
<reference evidence="20" key="2">
    <citation type="submission" date="2023-03" db="EMBL/GenBank/DDBJ databases">
        <authorList>
            <person name="Inwood S.N."/>
            <person name="Skelly J.G."/>
            <person name="Guhlin J."/>
            <person name="Harrop T.W.R."/>
            <person name="Goldson S.G."/>
            <person name="Dearden P.K."/>
        </authorList>
    </citation>
    <scope>NUCLEOTIDE SEQUENCE</scope>
    <source>
        <strain evidence="20">Irish</strain>
        <tissue evidence="20">Whole body</tissue>
    </source>
</reference>
<evidence type="ECO:0000256" key="2">
    <source>
        <dbReference type="ARBA" id="ARBA00013168"/>
    </source>
</evidence>
<dbReference type="Pfam" id="PF02272">
    <property type="entry name" value="DHHA1"/>
    <property type="match status" value="1"/>
</dbReference>
<evidence type="ECO:0000256" key="17">
    <source>
        <dbReference type="HAMAP-Rule" id="MF_03133"/>
    </source>
</evidence>
<evidence type="ECO:0000256" key="5">
    <source>
        <dbReference type="ARBA" id="ARBA00022555"/>
    </source>
</evidence>
<feature type="domain" description="Alanyl-transfer RNA synthetases family profile" evidence="19">
    <location>
        <begin position="5"/>
        <end position="771"/>
    </location>
</feature>
<dbReference type="EMBL" id="JAQQBS010000003">
    <property type="protein sequence ID" value="KAK0171301.1"/>
    <property type="molecule type" value="Genomic_DNA"/>
</dbReference>
<dbReference type="InterPro" id="IPR045864">
    <property type="entry name" value="aa-tRNA-synth_II/BPL/LPL"/>
</dbReference>
<dbReference type="InterPro" id="IPR018165">
    <property type="entry name" value="Ala-tRNA-synth_IIc_core"/>
</dbReference>
<dbReference type="InterPro" id="IPR050058">
    <property type="entry name" value="Ala-tRNA_ligase"/>
</dbReference>
<dbReference type="NCBIfam" id="TIGR00344">
    <property type="entry name" value="alaS"/>
    <property type="match status" value="1"/>
</dbReference>
<dbReference type="InterPro" id="IPR018164">
    <property type="entry name" value="Ala-tRNA-synth_IIc_N"/>
</dbReference>
<dbReference type="FunFam" id="3.30.980.10:FF:000004">
    <property type="entry name" value="Alanine--tRNA ligase, cytoplasmic"/>
    <property type="match status" value="1"/>
</dbReference>
<keyword evidence="9 17" id="KW-0862">Zinc</keyword>
<evidence type="ECO:0000256" key="7">
    <source>
        <dbReference type="ARBA" id="ARBA00022723"/>
    </source>
</evidence>
<evidence type="ECO:0000313" key="21">
    <source>
        <dbReference type="Proteomes" id="UP001168990"/>
    </source>
</evidence>
<organism evidence="20 21">
    <name type="scientific">Microctonus aethiopoides</name>
    <dbReference type="NCBI Taxonomy" id="144406"/>
    <lineage>
        <taxon>Eukaryota</taxon>
        <taxon>Metazoa</taxon>
        <taxon>Ecdysozoa</taxon>
        <taxon>Arthropoda</taxon>
        <taxon>Hexapoda</taxon>
        <taxon>Insecta</taxon>
        <taxon>Pterygota</taxon>
        <taxon>Neoptera</taxon>
        <taxon>Endopterygota</taxon>
        <taxon>Hymenoptera</taxon>
        <taxon>Apocrita</taxon>
        <taxon>Ichneumonoidea</taxon>
        <taxon>Braconidae</taxon>
        <taxon>Euphorinae</taxon>
        <taxon>Microctonus</taxon>
    </lineage>
</organism>
<reference evidence="20" key="1">
    <citation type="journal article" date="2023" name="bioRxiv">
        <title>Scaffold-level genome assemblies of two parasitoid biocontrol wasps reveal the parthenogenesis mechanism and an associated novel virus.</title>
        <authorList>
            <person name="Inwood S."/>
            <person name="Skelly J."/>
            <person name="Guhlin J."/>
            <person name="Harrop T."/>
            <person name="Goldson S."/>
            <person name="Dearden P."/>
        </authorList>
    </citation>
    <scope>NUCLEOTIDE SEQUENCE</scope>
    <source>
        <strain evidence="20">Irish</strain>
        <tissue evidence="20">Whole body</tissue>
    </source>
</reference>
<evidence type="ECO:0000256" key="15">
    <source>
        <dbReference type="ARBA" id="ARBA00032577"/>
    </source>
</evidence>
<evidence type="ECO:0000256" key="3">
    <source>
        <dbReference type="ARBA" id="ARBA00017959"/>
    </source>
</evidence>
<dbReference type="HAMAP" id="MF_00036_B">
    <property type="entry name" value="Ala_tRNA_synth_B"/>
    <property type="match status" value="1"/>
</dbReference>
<dbReference type="PANTHER" id="PTHR11777:SF9">
    <property type="entry name" value="ALANINE--TRNA LIGASE, CYTOPLASMIC"/>
    <property type="match status" value="1"/>
</dbReference>